<sequence>MPPPSFRSPALLGGSERLPFIRRLPAFCFQSTRLGRSSRGKSLGPTEKSHPQRWLGANAA</sequence>
<evidence type="ECO:0000313" key="3">
    <source>
        <dbReference type="Proteomes" id="UP000234789"/>
    </source>
</evidence>
<organism evidence="2 3">
    <name type="scientific">Paenibacillus pasadenensis</name>
    <dbReference type="NCBI Taxonomy" id="217090"/>
    <lineage>
        <taxon>Bacteria</taxon>
        <taxon>Bacillati</taxon>
        <taxon>Bacillota</taxon>
        <taxon>Bacilli</taxon>
        <taxon>Bacillales</taxon>
        <taxon>Paenibacillaceae</taxon>
        <taxon>Paenibacillus</taxon>
    </lineage>
</organism>
<proteinExistence type="predicted"/>
<evidence type="ECO:0000313" key="2">
    <source>
        <dbReference type="EMBL" id="PLT47801.1"/>
    </source>
</evidence>
<accession>A0A2N5NBU0</accession>
<protein>
    <submittedName>
        <fullName evidence="2">Uncharacterized protein</fullName>
    </submittedName>
</protein>
<name>A0A2N5NBU0_9BACL</name>
<gene>
    <name evidence="2" type="ORF">B8V81_0708</name>
</gene>
<feature type="region of interest" description="Disordered" evidence="1">
    <location>
        <begin position="35"/>
        <end position="60"/>
    </location>
</feature>
<comment type="caution">
    <text evidence="2">The sequence shown here is derived from an EMBL/GenBank/DDBJ whole genome shotgun (WGS) entry which is preliminary data.</text>
</comment>
<dbReference type="Proteomes" id="UP000234789">
    <property type="component" value="Unassembled WGS sequence"/>
</dbReference>
<dbReference type="EMBL" id="NFEZ01000002">
    <property type="protein sequence ID" value="PLT47801.1"/>
    <property type="molecule type" value="Genomic_DNA"/>
</dbReference>
<keyword evidence="3" id="KW-1185">Reference proteome</keyword>
<evidence type="ECO:0000256" key="1">
    <source>
        <dbReference type="SAM" id="MobiDB-lite"/>
    </source>
</evidence>
<reference evidence="2 3" key="1">
    <citation type="submission" date="2017-05" db="EMBL/GenBank/DDBJ databases">
        <title>Functional genome analysis of Paenibacillus pasadenensis strain R16: insights on endophytic life style and antifungal activity.</title>
        <authorList>
            <person name="Passera A."/>
            <person name="Marcolungo L."/>
            <person name="Casati P."/>
            <person name="Brasca M."/>
            <person name="Quaglino F."/>
            <person name="Delledonne M."/>
        </authorList>
    </citation>
    <scope>NUCLEOTIDE SEQUENCE [LARGE SCALE GENOMIC DNA]</scope>
    <source>
        <strain evidence="2 3">R16</strain>
    </source>
</reference>
<dbReference type="AlphaFoldDB" id="A0A2N5NBU0"/>